<comment type="caution">
    <text evidence="1">The sequence shown here is derived from an EMBL/GenBank/DDBJ whole genome shotgun (WGS) entry which is preliminary data.</text>
</comment>
<dbReference type="EMBL" id="VNHU01000006">
    <property type="protein sequence ID" value="TYP72863.1"/>
    <property type="molecule type" value="Genomic_DNA"/>
</dbReference>
<dbReference type="RefSeq" id="WP_148782893.1">
    <property type="nucleotide sequence ID" value="NZ_VNHU01000006.1"/>
</dbReference>
<dbReference type="Proteomes" id="UP000324376">
    <property type="component" value="Unassembled WGS sequence"/>
</dbReference>
<protein>
    <submittedName>
        <fullName evidence="1">Uncharacterized protein</fullName>
    </submittedName>
</protein>
<dbReference type="PROSITE" id="PS51257">
    <property type="entry name" value="PROKAR_LIPOPROTEIN"/>
    <property type="match status" value="1"/>
</dbReference>
<dbReference type="AlphaFoldDB" id="A0A5S5C4I0"/>
<dbReference type="OrthoDB" id="1199198at2"/>
<organism evidence="1 2">
    <name type="scientific">Aquimarina intermedia</name>
    <dbReference type="NCBI Taxonomy" id="350814"/>
    <lineage>
        <taxon>Bacteria</taxon>
        <taxon>Pseudomonadati</taxon>
        <taxon>Bacteroidota</taxon>
        <taxon>Flavobacteriia</taxon>
        <taxon>Flavobacteriales</taxon>
        <taxon>Flavobacteriaceae</taxon>
        <taxon>Aquimarina</taxon>
    </lineage>
</organism>
<accession>A0A5S5C4I0</accession>
<gene>
    <name evidence="1" type="ORF">BD809_106113</name>
</gene>
<proteinExistence type="predicted"/>
<name>A0A5S5C4I0_9FLAO</name>
<reference evidence="1 2" key="1">
    <citation type="submission" date="2019-07" db="EMBL/GenBank/DDBJ databases">
        <title>Genomic Encyclopedia of Archaeal and Bacterial Type Strains, Phase II (KMG-II): from individual species to whole genera.</title>
        <authorList>
            <person name="Goeker M."/>
        </authorList>
    </citation>
    <scope>NUCLEOTIDE SEQUENCE [LARGE SCALE GENOMIC DNA]</scope>
    <source>
        <strain evidence="1 2">DSM 17527</strain>
    </source>
</reference>
<keyword evidence="2" id="KW-1185">Reference proteome</keyword>
<sequence length="205" mass="23736">MRILSKLFFLSQLLTFGLYSCEKNEIDESPEFSIGSENSSFNSLYTFAAAYQSSGEYDSMWTVNGRKIANETIDKTSKGTFISQLDDELNIICFIASKDGRFIEECVEVDNTKKRTECPKLFFEVQKDKSNDKIFNFHSMFRNVSKTSYWWTINGVIVDKEMVNHRIGKDDYLKYQFIAGTHEVCMVTSSESCEQIIFCTEIYIK</sequence>
<evidence type="ECO:0000313" key="1">
    <source>
        <dbReference type="EMBL" id="TYP72863.1"/>
    </source>
</evidence>
<evidence type="ECO:0000313" key="2">
    <source>
        <dbReference type="Proteomes" id="UP000324376"/>
    </source>
</evidence>